<dbReference type="Pfam" id="PF20142">
    <property type="entry name" value="Scaffold"/>
    <property type="match status" value="1"/>
</dbReference>
<evidence type="ECO:0000256" key="7">
    <source>
        <dbReference type="SAM" id="SignalP"/>
    </source>
</evidence>
<organism evidence="11">
    <name type="scientific">Salinispirillum sp. LH 10-3-1</name>
    <dbReference type="NCBI Taxonomy" id="2952525"/>
    <lineage>
        <taxon>Bacteria</taxon>
        <taxon>Pseudomonadati</taxon>
        <taxon>Pseudomonadota</taxon>
        <taxon>Gammaproteobacteria</taxon>
        <taxon>Oceanospirillales</taxon>
        <taxon>Saccharospirillaceae</taxon>
        <taxon>Salinispirillum</taxon>
    </lineage>
</organism>
<evidence type="ECO:0000259" key="10">
    <source>
        <dbReference type="Pfam" id="PF20142"/>
    </source>
</evidence>
<keyword evidence="7" id="KW-0732">Signal</keyword>
<dbReference type="InterPro" id="IPR005490">
    <property type="entry name" value="LD_TPept_cat_dom"/>
</dbReference>
<feature type="signal peptide" evidence="7">
    <location>
        <begin position="1"/>
        <end position="24"/>
    </location>
</feature>
<dbReference type="RefSeq" id="WP_304996218.1">
    <property type="nucleotide sequence ID" value="NZ_CP101717.1"/>
</dbReference>
<gene>
    <name evidence="11" type="ORF">NFC81_03855</name>
</gene>
<accession>A0AB38YI97</accession>
<evidence type="ECO:0000259" key="9">
    <source>
        <dbReference type="Pfam" id="PF03734"/>
    </source>
</evidence>
<dbReference type="Gene3D" id="1.10.101.10">
    <property type="entry name" value="PGBD-like superfamily/PGBD"/>
    <property type="match status" value="1"/>
</dbReference>
<dbReference type="GO" id="GO:0004180">
    <property type="term" value="F:carboxypeptidase activity"/>
    <property type="evidence" value="ECO:0007669"/>
    <property type="project" value="UniProtKB-ARBA"/>
</dbReference>
<feature type="chain" id="PRO_5044205467" evidence="7">
    <location>
        <begin position="25"/>
        <end position="548"/>
    </location>
</feature>
<feature type="domain" description="L,D-TPase catalytic" evidence="9">
    <location>
        <begin position="317"/>
        <end position="483"/>
    </location>
</feature>
<comment type="similarity">
    <text evidence="2">Belongs to the YkuD family.</text>
</comment>
<dbReference type="SUPFAM" id="SSF141523">
    <property type="entry name" value="L,D-transpeptidase catalytic domain-like"/>
    <property type="match status" value="1"/>
</dbReference>
<keyword evidence="4" id="KW-0133">Cell shape</keyword>
<dbReference type="InterPro" id="IPR045380">
    <property type="entry name" value="LD_TPept_scaffold_dom"/>
</dbReference>
<dbReference type="PANTHER" id="PTHR41533:SF2">
    <property type="entry name" value="BLR7131 PROTEIN"/>
    <property type="match status" value="1"/>
</dbReference>
<feature type="domain" description="Peptidoglycan binding-like" evidence="8">
    <location>
        <begin position="230"/>
        <end position="289"/>
    </location>
</feature>
<dbReference type="Pfam" id="PF03734">
    <property type="entry name" value="YkuD"/>
    <property type="match status" value="1"/>
</dbReference>
<dbReference type="InterPro" id="IPR002477">
    <property type="entry name" value="Peptidoglycan-bd-like"/>
</dbReference>
<dbReference type="InterPro" id="IPR036365">
    <property type="entry name" value="PGBD-like_sf"/>
</dbReference>
<keyword evidence="5" id="KW-0573">Peptidoglycan synthesis</keyword>
<dbReference type="EMBL" id="CP101717">
    <property type="protein sequence ID" value="WLD58930.1"/>
    <property type="molecule type" value="Genomic_DNA"/>
</dbReference>
<dbReference type="AlphaFoldDB" id="A0AB38YI97"/>
<evidence type="ECO:0000256" key="1">
    <source>
        <dbReference type="ARBA" id="ARBA00004752"/>
    </source>
</evidence>
<dbReference type="PANTHER" id="PTHR41533">
    <property type="entry name" value="L,D-TRANSPEPTIDASE HI_1667-RELATED"/>
    <property type="match status" value="1"/>
</dbReference>
<name>A0AB38YI97_9GAMM</name>
<evidence type="ECO:0000256" key="6">
    <source>
        <dbReference type="ARBA" id="ARBA00023316"/>
    </source>
</evidence>
<evidence type="ECO:0000256" key="2">
    <source>
        <dbReference type="ARBA" id="ARBA00005992"/>
    </source>
</evidence>
<evidence type="ECO:0000256" key="5">
    <source>
        <dbReference type="ARBA" id="ARBA00022984"/>
    </source>
</evidence>
<comment type="pathway">
    <text evidence="1">Cell wall biogenesis; peptidoglycan biosynthesis.</text>
</comment>
<evidence type="ECO:0000256" key="3">
    <source>
        <dbReference type="ARBA" id="ARBA00022679"/>
    </source>
</evidence>
<dbReference type="InterPro" id="IPR036366">
    <property type="entry name" value="PGBDSf"/>
</dbReference>
<evidence type="ECO:0000259" key="8">
    <source>
        <dbReference type="Pfam" id="PF01471"/>
    </source>
</evidence>
<protein>
    <submittedName>
        <fullName evidence="11">L,D-transpeptidase family protein</fullName>
    </submittedName>
</protein>
<evidence type="ECO:0000256" key="4">
    <source>
        <dbReference type="ARBA" id="ARBA00022960"/>
    </source>
</evidence>
<proteinExistence type="inferred from homology"/>
<dbReference type="InterPro" id="IPR038063">
    <property type="entry name" value="Transpep_catalytic_dom"/>
</dbReference>
<dbReference type="Gene3D" id="2.40.440.10">
    <property type="entry name" value="L,D-transpeptidase catalytic domain-like"/>
    <property type="match status" value="1"/>
</dbReference>
<dbReference type="GO" id="GO:0071555">
    <property type="term" value="P:cell wall organization"/>
    <property type="evidence" value="ECO:0007669"/>
    <property type="project" value="UniProtKB-KW"/>
</dbReference>
<evidence type="ECO:0000313" key="11">
    <source>
        <dbReference type="EMBL" id="WLD58930.1"/>
    </source>
</evidence>
<keyword evidence="3" id="KW-0808">Transferase</keyword>
<keyword evidence="6" id="KW-0961">Cell wall biogenesis/degradation</keyword>
<dbReference type="CDD" id="cd16913">
    <property type="entry name" value="YkuD_like"/>
    <property type="match status" value="1"/>
</dbReference>
<dbReference type="InterPro" id="IPR052905">
    <property type="entry name" value="LD-transpeptidase_YkuD-like"/>
</dbReference>
<dbReference type="GO" id="GO:0008360">
    <property type="term" value="P:regulation of cell shape"/>
    <property type="evidence" value="ECO:0007669"/>
    <property type="project" value="UniProtKB-KW"/>
</dbReference>
<dbReference type="SUPFAM" id="SSF47090">
    <property type="entry name" value="PGBD-like"/>
    <property type="match status" value="1"/>
</dbReference>
<feature type="domain" description="L,D-transpeptidase scaffold" evidence="10">
    <location>
        <begin position="67"/>
        <end position="201"/>
    </location>
</feature>
<reference evidence="11" key="1">
    <citation type="submission" date="2022-07" db="EMBL/GenBank/DDBJ databases">
        <title>Complete genome sequence of Salinispirillum sp. LH10-3-1 capable of multiple carbohydrate inversion isolated from a soda lake.</title>
        <authorList>
            <person name="Liu J."/>
            <person name="Zhai Y."/>
            <person name="Zhang H."/>
            <person name="Yang H."/>
            <person name="Qu J."/>
            <person name="Li J."/>
        </authorList>
    </citation>
    <scope>NUCLEOTIDE SEQUENCE</scope>
    <source>
        <strain evidence="11">LH 10-3-1</strain>
    </source>
</reference>
<dbReference type="GO" id="GO:0016740">
    <property type="term" value="F:transferase activity"/>
    <property type="evidence" value="ECO:0007669"/>
    <property type="project" value="UniProtKB-KW"/>
</dbReference>
<dbReference type="Pfam" id="PF01471">
    <property type="entry name" value="PG_binding_1"/>
    <property type="match status" value="1"/>
</dbReference>
<dbReference type="GO" id="GO:0009252">
    <property type="term" value="P:peptidoglycan biosynthetic process"/>
    <property type="evidence" value="ECO:0007669"/>
    <property type="project" value="UniProtKB-KW"/>
</dbReference>
<sequence>MYFANQLYRISLVCGLAFILAACSGRSSTPLDLPTRTQMASTVQEQVELMLSAFSPIAGQALPNENVLAVYEKRNYNPIWIHKKQLSPALWELLTQLDTAHAQGLNPVHYHTAILREYLSIERPTQQQLAELDVIATTALQNYAHDLNVGRYDPRLIDTNWQLDAPSDTWMRIFDLPSAQQMVDYLPNLAPAHNDYQILQRWYVYYRDLHQREPDVRVPGGVLMMQGERGTHVSLLRARLAQTGDLRNGTRSAADDVFDERLKQAVMNFQRRHHLGADGRVGSQTLAALNVPLSQRAEQIRFNLERWRWLPSELEEDRIWVDLTDYQVHIHLDGAHHRMRAVIGSPEHRTAVFRGNMTYFEVNPTWRVPHRIATEVLLPQIQRDPNYLTRNGYQVFQGWTPGAAPIDPATIDWRALDATTMRYRLEQLPDEGNAMGRFKFMFPNRNAIYLHDTPEQRHFSLRRRAYSAGCIRIEDPDLLADLLAGSGRNVRNLAMARNTDDTTVIGLDKPIPVYLVYFTVAPDSNGMPEFRHDVYGRDALMTEAMGRI</sequence>